<feature type="transmembrane region" description="Helical" evidence="1">
    <location>
        <begin position="284"/>
        <end position="310"/>
    </location>
</feature>
<feature type="transmembrane region" description="Helical" evidence="1">
    <location>
        <begin position="322"/>
        <end position="344"/>
    </location>
</feature>
<feature type="transmembrane region" description="Helical" evidence="1">
    <location>
        <begin position="126"/>
        <end position="146"/>
    </location>
</feature>
<evidence type="ECO:0000313" key="3">
    <source>
        <dbReference type="Proteomes" id="UP000179072"/>
    </source>
</evidence>
<dbReference type="AlphaFoldDB" id="A0A1F7IKT5"/>
<sequence length="534" mass="60571">MSIKFNEKLISNIKEKINKHGLFLVFIALLFVSIYHFIFFYLNGLGLAYNDARSHLDIGRRVVEGLKPGLAQLGSVWLPLPHLLMIPTIWNDFMWHSGLSGALQSMLSFIATGLLIYVYLEKIKVGFLGKVTGVLIFASNINILYLQSTAMTELLLIATMMAGCYYLLLWFEDKQIIDIVKASFWIMLSSLIRYDGWFLFLLVSILVTSYSLFKYDRKRAEGMFILFCTLGGLGIFLWLLWNALIFKDPLYFAFGPYSAHTQQSQLSEAGVLATKHNLFLSIKIYLYALLFNSNVYITIIGAIGAISVFINKNLKPRTKIAAIALVAPFIFNVLALYLGHSVLFVQGISGNTWFNVRYGVMLVPSLAIFIGFLVDKAKNLRWALLGTMLFVIMFSFISYDAVTIDDGRVGSSQKNVSEVSSWLNKNTKDKEGFILISAASHDAVIFSSGLPMKRFIHEGTGKYWESATATPDHWARWIVMRTNDDNDQTFKLVKKTLGFKYYHKVASYPFADVYEIDESKLKKLITKPILPRQK</sequence>
<reference evidence="2 3" key="1">
    <citation type="journal article" date="2016" name="Nat. Commun.">
        <title>Thousands of microbial genomes shed light on interconnected biogeochemical processes in an aquifer system.</title>
        <authorList>
            <person name="Anantharaman K."/>
            <person name="Brown C.T."/>
            <person name="Hug L.A."/>
            <person name="Sharon I."/>
            <person name="Castelle C.J."/>
            <person name="Probst A.J."/>
            <person name="Thomas B.C."/>
            <person name="Singh A."/>
            <person name="Wilkins M.J."/>
            <person name="Karaoz U."/>
            <person name="Brodie E.L."/>
            <person name="Williams K.H."/>
            <person name="Hubbard S.S."/>
            <person name="Banfield J.F."/>
        </authorList>
    </citation>
    <scope>NUCLEOTIDE SEQUENCE [LARGE SCALE GENOMIC DNA]</scope>
</reference>
<feature type="transmembrane region" description="Helical" evidence="1">
    <location>
        <begin position="70"/>
        <end position="90"/>
    </location>
</feature>
<keyword evidence="1" id="KW-0812">Transmembrane</keyword>
<feature type="transmembrane region" description="Helical" evidence="1">
    <location>
        <begin position="21"/>
        <end position="42"/>
    </location>
</feature>
<organism evidence="2 3">
    <name type="scientific">Candidatus Roizmanbacteria bacterium RIFCSPLOWO2_01_FULL_38_11</name>
    <dbReference type="NCBI Taxonomy" id="1802060"/>
    <lineage>
        <taxon>Bacteria</taxon>
        <taxon>Candidatus Roizmaniibacteriota</taxon>
    </lineage>
</organism>
<proteinExistence type="predicted"/>
<evidence type="ECO:0000256" key="1">
    <source>
        <dbReference type="SAM" id="Phobius"/>
    </source>
</evidence>
<feature type="transmembrane region" description="Helical" evidence="1">
    <location>
        <begin position="191"/>
        <end position="212"/>
    </location>
</feature>
<feature type="transmembrane region" description="Helical" evidence="1">
    <location>
        <begin position="153"/>
        <end position="171"/>
    </location>
</feature>
<feature type="transmembrane region" description="Helical" evidence="1">
    <location>
        <begin position="224"/>
        <end position="246"/>
    </location>
</feature>
<keyword evidence="1" id="KW-1133">Transmembrane helix</keyword>
<dbReference type="Proteomes" id="UP000179072">
    <property type="component" value="Unassembled WGS sequence"/>
</dbReference>
<accession>A0A1F7IKT5</accession>
<gene>
    <name evidence="2" type="ORF">A2957_02745</name>
</gene>
<comment type="caution">
    <text evidence="2">The sequence shown here is derived from an EMBL/GenBank/DDBJ whole genome shotgun (WGS) entry which is preliminary data.</text>
</comment>
<feature type="transmembrane region" description="Helical" evidence="1">
    <location>
        <begin position="382"/>
        <end position="399"/>
    </location>
</feature>
<dbReference type="EMBL" id="MGAK01000027">
    <property type="protein sequence ID" value="OGK43974.1"/>
    <property type="molecule type" value="Genomic_DNA"/>
</dbReference>
<protein>
    <submittedName>
        <fullName evidence="2">Uncharacterized protein</fullName>
    </submittedName>
</protein>
<name>A0A1F7IKT5_9BACT</name>
<keyword evidence="1" id="KW-0472">Membrane</keyword>
<evidence type="ECO:0000313" key="2">
    <source>
        <dbReference type="EMBL" id="OGK43974.1"/>
    </source>
</evidence>
<feature type="transmembrane region" description="Helical" evidence="1">
    <location>
        <begin position="102"/>
        <end position="120"/>
    </location>
</feature>
<dbReference type="STRING" id="1802060.A2957_02745"/>
<feature type="transmembrane region" description="Helical" evidence="1">
    <location>
        <begin position="356"/>
        <end position="375"/>
    </location>
</feature>